<reference evidence="1 2" key="1">
    <citation type="submission" date="2019-11" db="EMBL/GenBank/DDBJ databases">
        <title>Characterization of Elizabethkingia argenteiflava sp. nov., isolated from inner surface of Soybean Pods.</title>
        <authorList>
            <person name="Mo S."/>
        </authorList>
    </citation>
    <scope>NUCLEOTIDE SEQUENCE [LARGE SCALE GENOMIC DNA]</scope>
    <source>
        <strain evidence="1 2">YB22</strain>
    </source>
</reference>
<name>A0A845PRG0_9FLAO</name>
<gene>
    <name evidence="1" type="ORF">GNY06_05555</name>
</gene>
<keyword evidence="2" id="KW-1185">Reference proteome</keyword>
<proteinExistence type="predicted"/>
<dbReference type="AlphaFoldDB" id="A0A845PRG0"/>
<evidence type="ECO:0000313" key="2">
    <source>
        <dbReference type="Proteomes" id="UP000553459"/>
    </source>
</evidence>
<organism evidence="1 2">
    <name type="scientific">Elizabethkingia argenteiflava</name>
    <dbReference type="NCBI Taxonomy" id="2681556"/>
    <lineage>
        <taxon>Bacteria</taxon>
        <taxon>Pseudomonadati</taxon>
        <taxon>Bacteroidota</taxon>
        <taxon>Flavobacteriia</taxon>
        <taxon>Flavobacteriales</taxon>
        <taxon>Weeksellaceae</taxon>
        <taxon>Elizabethkingia</taxon>
    </lineage>
</organism>
<comment type="caution">
    <text evidence="1">The sequence shown here is derived from an EMBL/GenBank/DDBJ whole genome shotgun (WGS) entry which is preliminary data.</text>
</comment>
<dbReference type="Proteomes" id="UP000553459">
    <property type="component" value="Unassembled WGS sequence"/>
</dbReference>
<dbReference type="EMBL" id="JAAABJ010000475">
    <property type="protein sequence ID" value="NAW50859.1"/>
    <property type="molecule type" value="Genomic_DNA"/>
</dbReference>
<protein>
    <submittedName>
        <fullName evidence="1">Uncharacterized protein</fullName>
    </submittedName>
</protein>
<sequence>MIDPIWSLMLLMNIGWDIELQLFSFISGTDLEDKIERSVYNRRKRKLFMVLQTE</sequence>
<accession>A0A845PRG0</accession>
<evidence type="ECO:0000313" key="1">
    <source>
        <dbReference type="EMBL" id="NAW50859.1"/>
    </source>
</evidence>